<evidence type="ECO:0000313" key="2">
    <source>
        <dbReference type="Proteomes" id="UP000560000"/>
    </source>
</evidence>
<proteinExistence type="predicted"/>
<name>A0A841KE90_9GAMM</name>
<accession>A0A841KE90</accession>
<dbReference type="AlphaFoldDB" id="A0A841KE90"/>
<dbReference type="SUPFAM" id="SSF75005">
    <property type="entry name" value="Arabinanase/levansucrase/invertase"/>
    <property type="match status" value="1"/>
</dbReference>
<reference evidence="1 2" key="1">
    <citation type="submission" date="2020-08" db="EMBL/GenBank/DDBJ databases">
        <title>Genomic Encyclopedia of Type Strains, Phase IV (KMG-IV): sequencing the most valuable type-strain genomes for metagenomic binning, comparative biology and taxonomic classification.</title>
        <authorList>
            <person name="Goeker M."/>
        </authorList>
    </citation>
    <scope>NUCLEOTIDE SEQUENCE [LARGE SCALE GENOMIC DNA]</scope>
    <source>
        <strain evidence="1 2">DSM 107085</strain>
    </source>
</reference>
<dbReference type="EMBL" id="JACHET010000001">
    <property type="protein sequence ID" value="MBB6183512.1"/>
    <property type="molecule type" value="Genomic_DNA"/>
</dbReference>
<evidence type="ECO:0000313" key="1">
    <source>
        <dbReference type="EMBL" id="MBB6183512.1"/>
    </source>
</evidence>
<comment type="caution">
    <text evidence="1">The sequence shown here is derived from an EMBL/GenBank/DDBJ whole genome shotgun (WGS) entry which is preliminary data.</text>
</comment>
<gene>
    <name evidence="1" type="ORF">HNQ86_000857</name>
</gene>
<dbReference type="Proteomes" id="UP000560000">
    <property type="component" value="Unassembled WGS sequence"/>
</dbReference>
<evidence type="ECO:0008006" key="3">
    <source>
        <dbReference type="Google" id="ProtNLM"/>
    </source>
</evidence>
<dbReference type="PANTHER" id="PTHR35279">
    <property type="match status" value="1"/>
</dbReference>
<sequence length="493" mass="53285">MNSAIRSLFWAICAFAVLTGVAFGKTTYGGQVVGLSNVYNYSPSVIESNGVQKFWWCAQAINPNNPSQYTDTIQYVAIDVSTQTIVQGPKTVLAETPAAWDSAFTCNPRVVEGVFTNPFGNGLNYTYAMYYVGTSQSSGTLNSIGVAFSNDGVSWVKYPQPVIMYTSQDAQNNAYGMGQPAAYNHDGKAGIWLLYEHGAHHYKATSTDGVYFTVTGEITENGLDEVGTMGQSSYHSPTWGDAGYDYKTGYWYAAFDTSTRPPSTVGGVTERGQIGVVVYRIPNSSLLTGTTSWEQVSTIDTSLTGAESNFLASFLHDIYGNVNAGGYPQIELYVSTSLPRPAWNSTSSQRGQSGGTSHWKIAWSIWTPNSSKLALERYAYGSTYEVTTGYVDTSIFKLDKTLGYLYETPQSGANTPLYSCVAGSTDYFVSPSSNCESQTYLGLVGYAYGSASAASNLVPLYRCYTGSHHLVSTSSTCEGYTREGVLGYAMATQ</sequence>
<organism evidence="1 2">
    <name type="scientific">Oleiagrimonas soli</name>
    <dbReference type="NCBI Taxonomy" id="1543381"/>
    <lineage>
        <taxon>Bacteria</taxon>
        <taxon>Pseudomonadati</taxon>
        <taxon>Pseudomonadota</taxon>
        <taxon>Gammaproteobacteria</taxon>
        <taxon>Lysobacterales</taxon>
        <taxon>Rhodanobacteraceae</taxon>
        <taxon>Oleiagrimonas</taxon>
    </lineage>
</organism>
<dbReference type="RefSeq" id="WP_152569181.1">
    <property type="nucleotide sequence ID" value="NZ_JACHET010000001.1"/>
</dbReference>
<dbReference type="InterPro" id="IPR023296">
    <property type="entry name" value="Glyco_hydro_beta-prop_sf"/>
</dbReference>
<dbReference type="Gene3D" id="2.115.10.20">
    <property type="entry name" value="Glycosyl hydrolase domain, family 43"/>
    <property type="match status" value="1"/>
</dbReference>
<protein>
    <recommendedName>
        <fullName evidence="3">Glycosyl hydrolase family 32 N-terminal domain-containing protein</fullName>
    </recommendedName>
</protein>
<dbReference type="PANTHER" id="PTHR35279:SF1">
    <property type="entry name" value="ARABINANASE_LEVANSUCRASE_INVERTASE"/>
    <property type="match status" value="1"/>
</dbReference>
<dbReference type="OrthoDB" id="9794572at2"/>